<organism evidence="5">
    <name type="scientific">Cyclophora tenuis</name>
    <name type="common">Marine diatom</name>
    <dbReference type="NCBI Taxonomy" id="216820"/>
    <lineage>
        <taxon>Eukaryota</taxon>
        <taxon>Sar</taxon>
        <taxon>Stramenopiles</taxon>
        <taxon>Ochrophyta</taxon>
        <taxon>Bacillariophyta</taxon>
        <taxon>Fragilariophyceae</taxon>
        <taxon>Fragilariophycidae</taxon>
        <taxon>Cyclophorales</taxon>
        <taxon>Cyclophoraceae</taxon>
        <taxon>Cyclophora</taxon>
    </lineage>
</organism>
<dbReference type="GO" id="GO:0008654">
    <property type="term" value="P:phospholipid biosynthetic process"/>
    <property type="evidence" value="ECO:0007669"/>
    <property type="project" value="InterPro"/>
</dbReference>
<evidence type="ECO:0000256" key="4">
    <source>
        <dbReference type="SAM" id="SignalP"/>
    </source>
</evidence>
<feature type="chain" id="PRO_5031108777" description="Phosphatidylserine decarboxylase" evidence="4">
    <location>
        <begin position="21"/>
        <end position="566"/>
    </location>
</feature>
<sequence>MKYSSVFVSLLASIPAISTAWQTTLPLSFGRVATQGKVAVAREAKTELQATLADIKKTRAAKRKSRRKDMKKKRGVKPSIEPKPLPEGQTAYDNDLESTIQAKIDAWVQKKDELMAQLDDMVNSVPNFYDDLMYSLAAANDDAQVRLDRPLYDVLGDLTWTSLDGTTTTQINGWPLDYAGYKDFLSWYAKYTPQQSDLPAWSDPATGISQQVFDHLCHFYWLVDQDLSDSPSGVATLQEYPGFANWLVDYANLWGAFCDSQLSISQKTIKSFVDYSPNFNVTDSMIPWNEELYPEDGEDFPPDTIFDPNGVPLRPNSPSGWKTWNQFFARQLNGGLRPIDDPEDNTVICSTADCTFMQMFPIDEEGNVIADDGDGVVIKNGKIGNVRELLAGSDYADAFDGGTYMHFFLAPYSYHRFRTPVKGEIKECFPVPGRTYLDVIIKDDGQFDAPDYANDGYEFIQSRGILTIDTTESDAGNVGIVAAIPVGMAQVSGVSMTATPGPAPKGAEFGFFTFGGSDNALLFQKGVNPTLFDTVTGDSPDTDGAVYNLVSSKVGTAHLLPTPVDD</sequence>
<dbReference type="InterPro" id="IPR003817">
    <property type="entry name" value="PS_Dcarbxylase"/>
</dbReference>
<proteinExistence type="predicted"/>
<dbReference type="PANTHER" id="PTHR10067">
    <property type="entry name" value="PHOSPHATIDYLSERINE DECARBOXYLASE"/>
    <property type="match status" value="1"/>
</dbReference>
<dbReference type="Pfam" id="PF02666">
    <property type="entry name" value="PS_Dcarbxylase"/>
    <property type="match status" value="1"/>
</dbReference>
<dbReference type="EMBL" id="HBFW01009082">
    <property type="protein sequence ID" value="CAD8934862.1"/>
    <property type="molecule type" value="Transcribed_RNA"/>
</dbReference>
<evidence type="ECO:0000313" key="5">
    <source>
        <dbReference type="EMBL" id="CAD8934862.1"/>
    </source>
</evidence>
<keyword evidence="2" id="KW-0456">Lyase</keyword>
<feature type="region of interest" description="Disordered" evidence="3">
    <location>
        <begin position="59"/>
        <end position="90"/>
    </location>
</feature>
<keyword evidence="4" id="KW-0732">Signal</keyword>
<feature type="signal peptide" evidence="4">
    <location>
        <begin position="1"/>
        <end position="20"/>
    </location>
</feature>
<gene>
    <name evidence="5" type="ORF">CTEN0397_LOCUS5895</name>
</gene>
<dbReference type="AlphaFoldDB" id="A0A7S1D177"/>
<dbReference type="GO" id="GO:0004609">
    <property type="term" value="F:phosphatidylserine decarboxylase activity"/>
    <property type="evidence" value="ECO:0007669"/>
    <property type="project" value="InterPro"/>
</dbReference>
<accession>A0A7S1D177</accession>
<evidence type="ECO:0000256" key="3">
    <source>
        <dbReference type="SAM" id="MobiDB-lite"/>
    </source>
</evidence>
<feature type="compositionally biased region" description="Basic residues" evidence="3">
    <location>
        <begin position="59"/>
        <end position="76"/>
    </location>
</feature>
<dbReference type="PANTHER" id="PTHR10067:SF13">
    <property type="entry name" value="PHOSPHATIDYLSERINE DECARBOXYLASE"/>
    <property type="match status" value="1"/>
</dbReference>
<keyword evidence="1" id="KW-0210">Decarboxylase</keyword>
<evidence type="ECO:0000256" key="1">
    <source>
        <dbReference type="ARBA" id="ARBA00022793"/>
    </source>
</evidence>
<protein>
    <recommendedName>
        <fullName evidence="6">Phosphatidylserine decarboxylase</fullName>
    </recommendedName>
</protein>
<evidence type="ECO:0000256" key="2">
    <source>
        <dbReference type="ARBA" id="ARBA00023239"/>
    </source>
</evidence>
<reference evidence="5" key="1">
    <citation type="submission" date="2021-01" db="EMBL/GenBank/DDBJ databases">
        <authorList>
            <person name="Corre E."/>
            <person name="Pelletier E."/>
            <person name="Niang G."/>
            <person name="Scheremetjew M."/>
            <person name="Finn R."/>
            <person name="Kale V."/>
            <person name="Holt S."/>
            <person name="Cochrane G."/>
            <person name="Meng A."/>
            <person name="Brown T."/>
            <person name="Cohen L."/>
        </authorList>
    </citation>
    <scope>NUCLEOTIDE SEQUENCE</scope>
    <source>
        <strain evidence="5">ECT3854</strain>
    </source>
</reference>
<name>A0A7S1D177_CYCTE</name>
<evidence type="ECO:0008006" key="6">
    <source>
        <dbReference type="Google" id="ProtNLM"/>
    </source>
</evidence>